<evidence type="ECO:0000256" key="2">
    <source>
        <dbReference type="ARBA" id="ARBA00022884"/>
    </source>
</evidence>
<dbReference type="OrthoDB" id="2588702at2759"/>
<dbReference type="GO" id="GO:0003723">
    <property type="term" value="F:RNA binding"/>
    <property type="evidence" value="ECO:0007669"/>
    <property type="project" value="UniProtKB-UniRule"/>
</dbReference>
<evidence type="ECO:0000313" key="6">
    <source>
        <dbReference type="Proteomes" id="UP000694844"/>
    </source>
</evidence>
<feature type="region of interest" description="Disordered" evidence="4">
    <location>
        <begin position="85"/>
        <end position="652"/>
    </location>
</feature>
<dbReference type="InterPro" id="IPR000504">
    <property type="entry name" value="RRM_dom"/>
</dbReference>
<dbReference type="SUPFAM" id="SSF54928">
    <property type="entry name" value="RNA-binding domain, RBD"/>
    <property type="match status" value="3"/>
</dbReference>
<feature type="compositionally biased region" description="Basic and acidic residues" evidence="4">
    <location>
        <begin position="481"/>
        <end position="492"/>
    </location>
</feature>
<feature type="compositionally biased region" description="Pro residues" evidence="4">
    <location>
        <begin position="1176"/>
        <end position="1196"/>
    </location>
</feature>
<dbReference type="PANTHER" id="PTHR13976">
    <property type="entry name" value="HETEROGENEOUS NUCLEAR RIBONUCLEOPROTEIN-RELATED"/>
    <property type="match status" value="1"/>
</dbReference>
<keyword evidence="2 3" id="KW-0694">RNA-binding</keyword>
<dbReference type="Gene3D" id="3.30.70.330">
    <property type="match status" value="5"/>
</dbReference>
<evidence type="ECO:0000313" key="7">
    <source>
        <dbReference type="RefSeq" id="XP_022343744.1"/>
    </source>
</evidence>
<dbReference type="KEGG" id="cvn:111136886"/>
<dbReference type="InterPro" id="IPR050666">
    <property type="entry name" value="ESRP"/>
</dbReference>
<feature type="compositionally biased region" description="Pro residues" evidence="4">
    <location>
        <begin position="1206"/>
        <end position="1234"/>
    </location>
</feature>
<dbReference type="SMART" id="SM00360">
    <property type="entry name" value="RRM"/>
    <property type="match status" value="5"/>
</dbReference>
<name>A0A8B8EUV0_CRAVI</name>
<feature type="compositionally biased region" description="Polar residues" evidence="4">
    <location>
        <begin position="780"/>
        <end position="804"/>
    </location>
</feature>
<feature type="compositionally biased region" description="Polar residues" evidence="4">
    <location>
        <begin position="112"/>
        <end position="123"/>
    </location>
</feature>
<sequence>MSVIIRLQGLPWSSSAANIRQFFKGLNIPPGGVHIIGGEKGDAFIAFSTDEDARQAMMMNLGEIDGSRIMLYLSSKTQMQQVIAEARGQGSNEQPYQSQYPPASQQTYPSQENIVPPQTSLPAQNYPYPPSQMEPNQNQGYPRKESSEKQAPSSGFDYDRYGSVYGQNNEFSQGDSSSQSSFLSDNPRPMTEFEKRHPTHRNNQVDKDSRTEAIENRNPQFDPHKLISDLSKSGLLNPGIFSSTGGEDQKPPPINDLPPNDRYGNKYPPDSYNRDPYPRGPYDPYQDGFDKRPMMTNVLPNDPSIRSHSDGRPTEMFQRPENGRDGFQPDRIENRNLEPKDDDQRSYPSDGRNHFDRNADPNPPFNQNENRHFPFNRPPLLDRPPLEGPPNQGNYEWNAENRHDPDQPTQRRSRFNPPTNPDDTYRPDRARRDAAHGDHEGPYPVDRRPFDDNRPFDDKRPFDVNQDPRPLLDRPPGPRPLMDRPPDARPPYDRPPNSRVPYDGPDTRLPFNRPHDSRQLFEGNREGFSDHGPDFERPSSGQRPPFNRDQQFPNREPPWRDSLPQDEDRFRPPLHGRPPYDRDVGRSGNDPQGEGPQGIGASGIRPQGSSESFPPFSAPGGPRMPPPFRPGIRPLLESEDGFNDRRGQPMSRFGTRVWNTEDQGHILHDPVCMISDPDTWNTSIVLLWIKIADLLFPENMRVPNNRSSDSRENKRSDSDLRSKSSDDRRQSKEKDSRASRESRDKDSRETRDSRDRYSRDRIETEIEVVIEKGPKRSEGQRNSISNVNQKAKQADSQTVKTPVDSTLAKPPEDTDARGQKRPLLSTEPPKTDITVKVQGFPVSTNFRDVRQFFSGCEIPWDGIKIGKNENGQTTGFIFIKFQNQRSFWEGLNKHGRRYSDGNRIEVTKCDVKEFENCDQTSTPQQDDTKRLKIEHPIRTSQFIVQMKGLGINGKKLDVVEFFKGCEIAKNGDGIHIEYDIKNRCTGTAFVEMLTLSDFQTALQFDGKTFNSRLIRVSAGCLAEVEKLHERMKNMMANKQIEELEKKPLLPNPTNVEPSRILAPDGEYRNRITTNLHCVHLQRLPPHVVAKEIAKLFDGIEIAQRGIQIVHDSNGRPLGEAFVEFINNTECEKALNMPERIIGDYEVTLKPIPKSEMVDILKQIRPPSRGMNFSPMHGPPPHNMGPPHGGPPGPRGPSPHSGSHPHGGPPPHGMPMRPPHGPPLGPPHGPPPPGPYLGRRFPVLIKGLPFTVSVREVTNLVQGYSPIVESVRVMVGNDAGGTSAMVSFRCVEDAEQAIRDMNNTFYRNKQIHLSPAPM</sequence>
<feature type="compositionally biased region" description="Basic and acidic residues" evidence="4">
    <location>
        <begin position="423"/>
        <end position="462"/>
    </location>
</feature>
<feature type="compositionally biased region" description="Low complexity" evidence="4">
    <location>
        <begin position="171"/>
        <end position="185"/>
    </location>
</feature>
<gene>
    <name evidence="7" type="primary">LOC111136886</name>
</gene>
<feature type="region of interest" description="Disordered" evidence="4">
    <location>
        <begin position="700"/>
        <end position="831"/>
    </location>
</feature>
<dbReference type="Pfam" id="PF00076">
    <property type="entry name" value="RRM_1"/>
    <property type="match status" value="2"/>
</dbReference>
<feature type="domain" description="RRM" evidence="5">
    <location>
        <begin position="1240"/>
        <end position="1317"/>
    </location>
</feature>
<feature type="compositionally biased region" description="Low complexity" evidence="4">
    <location>
        <begin position="94"/>
        <end position="111"/>
    </location>
</feature>
<evidence type="ECO:0000256" key="3">
    <source>
        <dbReference type="PROSITE-ProRule" id="PRU00176"/>
    </source>
</evidence>
<organism evidence="6 7">
    <name type="scientific">Crassostrea virginica</name>
    <name type="common">Eastern oyster</name>
    <dbReference type="NCBI Taxonomy" id="6565"/>
    <lineage>
        <taxon>Eukaryota</taxon>
        <taxon>Metazoa</taxon>
        <taxon>Spiralia</taxon>
        <taxon>Lophotrochozoa</taxon>
        <taxon>Mollusca</taxon>
        <taxon>Bivalvia</taxon>
        <taxon>Autobranchia</taxon>
        <taxon>Pteriomorphia</taxon>
        <taxon>Ostreida</taxon>
        <taxon>Ostreoidea</taxon>
        <taxon>Ostreidae</taxon>
        <taxon>Crassostrea</taxon>
    </lineage>
</organism>
<feature type="compositionally biased region" description="Basic and acidic residues" evidence="4">
    <location>
        <begin position="708"/>
        <end position="779"/>
    </location>
</feature>
<keyword evidence="6" id="KW-1185">Reference proteome</keyword>
<evidence type="ECO:0000256" key="4">
    <source>
        <dbReference type="SAM" id="MobiDB-lite"/>
    </source>
</evidence>
<dbReference type="Proteomes" id="UP000694844">
    <property type="component" value="Chromosome 5"/>
</dbReference>
<accession>A0A8B8EUV0</accession>
<dbReference type="CDD" id="cd12510">
    <property type="entry name" value="RRM1_RBM12_like"/>
    <property type="match status" value="1"/>
</dbReference>
<dbReference type="InterPro" id="IPR035979">
    <property type="entry name" value="RBD_domain_sf"/>
</dbReference>
<protein>
    <submittedName>
        <fullName evidence="7">Uncharacterized protein LOC111136886</fullName>
    </submittedName>
</protein>
<feature type="domain" description="RRM" evidence="5">
    <location>
        <begin position="3"/>
        <end position="76"/>
    </location>
</feature>
<feature type="compositionally biased region" description="Basic and acidic residues" evidence="4">
    <location>
        <begin position="321"/>
        <end position="359"/>
    </location>
</feature>
<evidence type="ECO:0000256" key="1">
    <source>
        <dbReference type="ARBA" id="ARBA00022737"/>
    </source>
</evidence>
<evidence type="ECO:0000259" key="5">
    <source>
        <dbReference type="PROSITE" id="PS50102"/>
    </source>
</evidence>
<feature type="compositionally biased region" description="Basic and acidic residues" evidence="4">
    <location>
        <begin position="513"/>
        <end position="537"/>
    </location>
</feature>
<keyword evidence="1" id="KW-0677">Repeat</keyword>
<feature type="region of interest" description="Disordered" evidence="4">
    <location>
        <begin position="1165"/>
        <end position="1234"/>
    </location>
</feature>
<dbReference type="GeneID" id="111136886"/>
<dbReference type="CDD" id="cd12254">
    <property type="entry name" value="RRM_hnRNPH_ESRPs_RBM12_like"/>
    <property type="match status" value="3"/>
</dbReference>
<dbReference type="InterPro" id="IPR012677">
    <property type="entry name" value="Nucleotide-bd_a/b_plait_sf"/>
</dbReference>
<dbReference type="RefSeq" id="XP_022343744.1">
    <property type="nucleotide sequence ID" value="XM_022488036.1"/>
</dbReference>
<reference evidence="7" key="1">
    <citation type="submission" date="2025-08" db="UniProtKB">
        <authorList>
            <consortium name="RefSeq"/>
        </authorList>
    </citation>
    <scope>IDENTIFICATION</scope>
    <source>
        <tissue evidence="7">Whole sample</tissue>
    </source>
</reference>
<dbReference type="PROSITE" id="PS50102">
    <property type="entry name" value="RRM"/>
    <property type="match status" value="2"/>
</dbReference>
<proteinExistence type="predicted"/>
<feature type="compositionally biased region" description="Basic and acidic residues" evidence="4">
    <location>
        <begin position="203"/>
        <end position="215"/>
    </location>
</feature>